<dbReference type="RefSeq" id="WP_097030308.1">
    <property type="nucleotide sequence ID" value="NZ_OAOQ01000006.1"/>
</dbReference>
<accession>A0A285CTM0</accession>
<dbReference type="Pfam" id="PF13116">
    <property type="entry name" value="YhdP"/>
    <property type="match status" value="1"/>
</dbReference>
<dbReference type="Proteomes" id="UP000219467">
    <property type="component" value="Unassembled WGS sequence"/>
</dbReference>
<keyword evidence="1" id="KW-0812">Transmembrane</keyword>
<evidence type="ECO:0000313" key="3">
    <source>
        <dbReference type="EMBL" id="SNX70406.1"/>
    </source>
</evidence>
<evidence type="ECO:0000313" key="4">
    <source>
        <dbReference type="Proteomes" id="UP000219467"/>
    </source>
</evidence>
<protein>
    <submittedName>
        <fullName evidence="3">AsmA-like protein</fullName>
    </submittedName>
</protein>
<organism evidence="3 4">
    <name type="scientific">Cereibacter ovatus</name>
    <dbReference type="NCBI Taxonomy" id="439529"/>
    <lineage>
        <taxon>Bacteria</taxon>
        <taxon>Pseudomonadati</taxon>
        <taxon>Pseudomonadota</taxon>
        <taxon>Alphaproteobacteria</taxon>
        <taxon>Rhodobacterales</taxon>
        <taxon>Paracoccaceae</taxon>
        <taxon>Cereibacter</taxon>
    </lineage>
</organism>
<evidence type="ECO:0000259" key="2">
    <source>
        <dbReference type="Pfam" id="PF13116"/>
    </source>
</evidence>
<dbReference type="InterPro" id="IPR025263">
    <property type="entry name" value="YhdP_central"/>
</dbReference>
<keyword evidence="1" id="KW-0472">Membrane</keyword>
<feature type="domain" description="YhdP central" evidence="2">
    <location>
        <begin position="369"/>
        <end position="772"/>
    </location>
</feature>
<dbReference type="AlphaFoldDB" id="A0A285CTM0"/>
<dbReference type="OrthoDB" id="7161641at2"/>
<gene>
    <name evidence="3" type="ORF">SAMN05878503_10629</name>
</gene>
<keyword evidence="4" id="KW-1185">Reference proteome</keyword>
<feature type="transmembrane region" description="Helical" evidence="1">
    <location>
        <begin position="21"/>
        <end position="45"/>
    </location>
</feature>
<dbReference type="EMBL" id="OAOQ01000006">
    <property type="protein sequence ID" value="SNX70406.1"/>
    <property type="molecule type" value="Genomic_DNA"/>
</dbReference>
<evidence type="ECO:0000256" key="1">
    <source>
        <dbReference type="SAM" id="Phobius"/>
    </source>
</evidence>
<sequence>MTEDGNRAGTEAGGRTRRGRASLWLLLSLALLAAASGFGLLAVTGRPLTLPVWAVAEAEARLNRALAPALSVSLGGVVVTVGTDWVPRVRLDDMRLLQRDGRTLLSLPEARVSFDPGALMRGRVNPRSIVLSGARVTLRRLPDGRFDLALGGQGGDLPVSSYAELRAATDRIFALPVLADLRRIEAEAMTLTLDDRRAGRRWQVGDGRLALANGPDRRALELALTLHGGPGRAPAQAVLTFVTTPNSPEARLSAQVVRVAAADIAAQALPIAWLEVLDAALSGRFAAALDGEGRLTRLEAELDSDAGALRPTPEARPIGFDRAGLAFAYDPAIERINLTRLAVQGPSLRLKASGHAYLPGVSAGLPDALLAQIRFQDASADPEGLFESPVHFSEGALDLRMRLDPFRVEIGQLALVEQGRRLWGRGSVSADADGWRVAFDMGLNRIAHGDLLALWPLSLVPKTRKWVSQNVQEGQLFEVKAGLRMAPGTEPHLSLGYEFRRGDVRFLKTLPPIEEGSGYAVIEDRRYLMVLEEGHVTPPQGGPIRVTRGLFDVPDVTQRPALAHVRINSESGVTAALSLLDQPPFRFLEKAGRPVDLGEGRAVMETELHLPLKPKVAPQEVDFTVKGVVSDFRSDRLVPGRTIVAPRLSLAADRKGLEVAGAGRLGRVPFEATWRMAFGPEAKGRAALDGRVTLTAEAADEFRLGLPAGAVSGSAPAQVSVAMQKGGPSRLTLTSDLAGLALGLPALGWSKPAGGAGRLEVQATLGKPVSVDRLVLEGGGLSASGRVAMRGDGTLDAVRLDRVRLNGWLDAPVTLAGRGAGKAPEVRVQGGTVDLTRLKPGGGGGAGGGAPVPILARLDRVQVTGGIALTGFEGRFGTQGGFNGTFRAQVNGRAAVEGMVVPMHGRSAVRLTSADAGGVLASAGIFPDARGGRLDLHLTPSGASDYIGRAQVAQFRVTNAPVLAALLNAVSVVGLLEQLNGEGLLFSDGDAEFRITRGAVEIGQAAAVGASMGVSLAGVYRASDRMLDLQGVISPIYLLNGIGSFLTRRGEGLFGFNYTVRGSADRPAVSVNPLSILTPGMFREIFRRPAPVLQ</sequence>
<keyword evidence="1" id="KW-1133">Transmembrane helix</keyword>
<proteinExistence type="predicted"/>
<name>A0A285CTM0_9RHOB</name>
<reference evidence="4" key="1">
    <citation type="submission" date="2017-08" db="EMBL/GenBank/DDBJ databases">
        <authorList>
            <person name="Varghese N."/>
            <person name="Submissions S."/>
        </authorList>
    </citation>
    <scope>NUCLEOTIDE SEQUENCE [LARGE SCALE GENOMIC DNA]</scope>
    <source>
        <strain evidence="4">JA234</strain>
    </source>
</reference>